<dbReference type="EMBL" id="CP002207">
    <property type="protein sequence ID" value="ADP31264.1"/>
    <property type="molecule type" value="Genomic_DNA"/>
</dbReference>
<organism evidence="9 10">
    <name type="scientific">Bacillus atrophaeus (strain 1942)</name>
    <dbReference type="NCBI Taxonomy" id="720555"/>
    <lineage>
        <taxon>Bacteria</taxon>
        <taxon>Bacillati</taxon>
        <taxon>Bacillota</taxon>
        <taxon>Bacilli</taxon>
        <taxon>Bacillales</taxon>
        <taxon>Bacillaceae</taxon>
        <taxon>Bacillus</taxon>
    </lineage>
</organism>
<feature type="transmembrane region" description="Helical" evidence="7">
    <location>
        <begin position="213"/>
        <end position="233"/>
    </location>
</feature>
<dbReference type="SUPFAM" id="SSF103473">
    <property type="entry name" value="MFS general substrate transporter"/>
    <property type="match status" value="1"/>
</dbReference>
<dbReference type="InterPro" id="IPR005829">
    <property type="entry name" value="Sugar_transporter_CS"/>
</dbReference>
<accession>A0ABN3Z5N8</accession>
<keyword evidence="10" id="KW-1185">Reference proteome</keyword>
<dbReference type="Gene3D" id="1.20.1250.20">
    <property type="entry name" value="MFS general substrate transporter like domains"/>
    <property type="match status" value="2"/>
</dbReference>
<keyword evidence="4 7" id="KW-0812">Transmembrane</keyword>
<evidence type="ECO:0000259" key="8">
    <source>
        <dbReference type="PROSITE" id="PS50850"/>
    </source>
</evidence>
<comment type="subcellular location">
    <subcellularLocation>
        <location evidence="1">Cell membrane</location>
        <topology evidence="1">Multi-pass membrane protein</topology>
    </subcellularLocation>
</comment>
<evidence type="ECO:0000313" key="10">
    <source>
        <dbReference type="Proteomes" id="UP000006867"/>
    </source>
</evidence>
<dbReference type="PANTHER" id="PTHR23514:SF3">
    <property type="entry name" value="BYPASS OF STOP CODON PROTEIN 6"/>
    <property type="match status" value="1"/>
</dbReference>
<feature type="transmembrane region" description="Helical" evidence="7">
    <location>
        <begin position="159"/>
        <end position="179"/>
    </location>
</feature>
<feature type="transmembrane region" description="Helical" evidence="7">
    <location>
        <begin position="278"/>
        <end position="299"/>
    </location>
</feature>
<evidence type="ECO:0000256" key="7">
    <source>
        <dbReference type="SAM" id="Phobius"/>
    </source>
</evidence>
<evidence type="ECO:0000256" key="3">
    <source>
        <dbReference type="ARBA" id="ARBA00022448"/>
    </source>
</evidence>
<feature type="transmembrane region" description="Helical" evidence="7">
    <location>
        <begin position="339"/>
        <end position="359"/>
    </location>
</feature>
<dbReference type="PROSITE" id="PS00216">
    <property type="entry name" value="SUGAR_TRANSPORT_1"/>
    <property type="match status" value="1"/>
</dbReference>
<dbReference type="PROSITE" id="PS50850">
    <property type="entry name" value="MFS"/>
    <property type="match status" value="1"/>
</dbReference>
<feature type="transmembrane region" description="Helical" evidence="7">
    <location>
        <begin position="98"/>
        <end position="121"/>
    </location>
</feature>
<dbReference type="InterPro" id="IPR020846">
    <property type="entry name" value="MFS_dom"/>
</dbReference>
<comment type="similarity">
    <text evidence="2">Belongs to the major facilitator superfamily.</text>
</comment>
<feature type="transmembrane region" description="Helical" evidence="7">
    <location>
        <begin position="253"/>
        <end position="271"/>
    </location>
</feature>
<keyword evidence="6 7" id="KW-0472">Membrane</keyword>
<name>A0ABN3Z5N8_BACA1</name>
<keyword evidence="3" id="KW-0813">Transport</keyword>
<evidence type="ECO:0000256" key="6">
    <source>
        <dbReference type="ARBA" id="ARBA00023136"/>
    </source>
</evidence>
<feature type="transmembrane region" description="Helical" evidence="7">
    <location>
        <begin position="42"/>
        <end position="62"/>
    </location>
</feature>
<gene>
    <name evidence="9" type="ordered locus">BATR1942_01530</name>
</gene>
<reference evidence="9 10" key="1">
    <citation type="journal article" date="2011" name="Front. Microbiol.">
        <title>Genomic signatures of strain selection and enhancement in Bacillus atrophaeus var. globigii, a historical biowarfare simulant.</title>
        <authorList>
            <person name="Gibbons H.S."/>
            <person name="Broomall S.M."/>
            <person name="McNew L.A."/>
            <person name="Daligault H."/>
            <person name="Chapman C."/>
            <person name="Bruce D."/>
            <person name="Karavis M."/>
            <person name="Krepps M."/>
            <person name="McGregor P.A."/>
            <person name="Hong C."/>
            <person name="Park K.H."/>
            <person name="Akmal A."/>
            <person name="Feldman A."/>
            <person name="Lin J.S."/>
            <person name="Chang W.E."/>
            <person name="Higgs B.W."/>
            <person name="Demirev P."/>
            <person name="Lindquist J."/>
            <person name="Liem A."/>
            <person name="Fochler E."/>
            <person name="Read T.D."/>
            <person name="Tapia R."/>
            <person name="Johnson S."/>
            <person name="Bishop-Lilly K.A."/>
            <person name="Detter C."/>
            <person name="Han C."/>
            <person name="Sozhamannan S."/>
            <person name="Rosenzweig C.N."/>
            <person name="Skowronski E.W."/>
        </authorList>
    </citation>
    <scope>NUCLEOTIDE SEQUENCE [LARGE SCALE GENOMIC DNA]</scope>
    <source>
        <strain evidence="9 10">1942</strain>
    </source>
</reference>
<feature type="transmembrane region" description="Helical" evidence="7">
    <location>
        <begin position="305"/>
        <end position="327"/>
    </location>
</feature>
<keyword evidence="5 7" id="KW-1133">Transmembrane helix</keyword>
<feature type="transmembrane region" description="Helical" evidence="7">
    <location>
        <begin position="74"/>
        <end position="92"/>
    </location>
</feature>
<feature type="transmembrane region" description="Helical" evidence="7">
    <location>
        <begin position="365"/>
        <end position="388"/>
    </location>
</feature>
<feature type="domain" description="Major facilitator superfamily (MFS) profile" evidence="8">
    <location>
        <begin position="8"/>
        <end position="391"/>
    </location>
</feature>
<dbReference type="InterPro" id="IPR051788">
    <property type="entry name" value="MFS_Transporter"/>
</dbReference>
<evidence type="ECO:0000256" key="1">
    <source>
        <dbReference type="ARBA" id="ARBA00004651"/>
    </source>
</evidence>
<dbReference type="Pfam" id="PF07690">
    <property type="entry name" value="MFS_1"/>
    <property type="match status" value="1"/>
</dbReference>
<dbReference type="RefSeq" id="WP_013390438.1">
    <property type="nucleotide sequence ID" value="NC_014639.1"/>
</dbReference>
<sequence>MKNQYTKMAIGLYINYFLLGMVNIILASNMESLSKQLGTTAAGISYLVSAIGIGKLVSLAVAGRLSDKYGRKPFVVAASFIYLIFLIGIPLAPNYALAFIFAVSAGIANSFLDSGTYPALIEGFPKKASSATVLVKAFVSIGATLLPFFISFIVAKDLFYGYTFFLPAIIYFINGFFLLKVAFPNHNQKDAAGTSGASAQDQFKSQPKLRQEGLAIIILGFTSTALFVLVQVWLPKFGQEVLGMPEVQSVQLLSYYSVGALVSVLLLAVLLNKVIKPVTVMIVYPAIALVSLLALLFIHQPAVSVISSFVIGLSTAGVFQLAMTVMAELFPANKGTITSFVNTAASLAFILIPLVTGILSKSAGLTSVFMLDVGIAVISILLALFIGYRYKQVMR</sequence>
<evidence type="ECO:0000256" key="2">
    <source>
        <dbReference type="ARBA" id="ARBA00008335"/>
    </source>
</evidence>
<dbReference type="Proteomes" id="UP000006867">
    <property type="component" value="Chromosome"/>
</dbReference>
<protein>
    <submittedName>
        <fullName evidence="9">YfkL</fullName>
    </submittedName>
</protein>
<feature type="transmembrane region" description="Helical" evidence="7">
    <location>
        <begin position="12"/>
        <end position="30"/>
    </location>
</feature>
<dbReference type="PANTHER" id="PTHR23514">
    <property type="entry name" value="BYPASS OF STOP CODON PROTEIN 6"/>
    <property type="match status" value="1"/>
</dbReference>
<dbReference type="GeneID" id="92915980"/>
<dbReference type="InterPro" id="IPR011701">
    <property type="entry name" value="MFS"/>
</dbReference>
<evidence type="ECO:0000256" key="4">
    <source>
        <dbReference type="ARBA" id="ARBA00022692"/>
    </source>
</evidence>
<proteinExistence type="inferred from homology"/>
<feature type="transmembrane region" description="Helical" evidence="7">
    <location>
        <begin position="133"/>
        <end position="153"/>
    </location>
</feature>
<evidence type="ECO:0000313" key="9">
    <source>
        <dbReference type="EMBL" id="ADP31264.1"/>
    </source>
</evidence>
<evidence type="ECO:0000256" key="5">
    <source>
        <dbReference type="ARBA" id="ARBA00022989"/>
    </source>
</evidence>
<dbReference type="InterPro" id="IPR036259">
    <property type="entry name" value="MFS_trans_sf"/>
</dbReference>